<feature type="domain" description="GH18" evidence="6">
    <location>
        <begin position="27"/>
        <end position="393"/>
    </location>
</feature>
<evidence type="ECO:0000256" key="1">
    <source>
        <dbReference type="ARBA" id="ARBA00022801"/>
    </source>
</evidence>
<accession>A0ABM0JCI0</accession>
<dbReference type="InterPro" id="IPR001579">
    <property type="entry name" value="Glyco_hydro_18_chit_AS"/>
</dbReference>
<evidence type="ECO:0000256" key="4">
    <source>
        <dbReference type="RuleBase" id="RU004453"/>
    </source>
</evidence>
<sequence length="396" mass="44316">MALEKTLCLLLVVTGAAVASGYGDPGKKMVCYFTNWAQNRPGEGAFLPKDINGSLCTHIHYAFAKLDESLELAPSAPDSLHDNLYQSVVDIKRLYPQLKVLLSLGGWGMGTDTWTRMVNDDLTRRNFIQKTIPFLRHFGFDGLDLDWEYPGSRGSPASDKFMFTLLVQELRNAFDYAGFPRLLLSAAVGASKYTMDTAYEVNIISSNLDYVLLMSYDYNGVWNHKTGHLSPLYSPSQPVGDDKYNNVDWSAREWVKRGCPREKLVIGIPTYGRSFTLADPNNNGIGAPISGAGKPGQFTGEAGILSYYEICQLYSGGQIIYVQDQKVVYMVQGDQWVGFEIKYTVSEKVDYILQGGFAGAMVWDFDLDDFSGRFCGDGRYPLIEHISNKLQNTFRW</sequence>
<evidence type="ECO:0000256" key="3">
    <source>
        <dbReference type="RuleBase" id="RU000489"/>
    </source>
</evidence>
<dbReference type="InterPro" id="IPR029070">
    <property type="entry name" value="Chitinase_insertion_sf"/>
</dbReference>
<reference evidence="8" key="1">
    <citation type="submission" date="2025-08" db="UniProtKB">
        <authorList>
            <consortium name="RefSeq"/>
        </authorList>
    </citation>
    <scope>IDENTIFICATION</scope>
</reference>
<dbReference type="PANTHER" id="PTHR11177">
    <property type="entry name" value="CHITINASE"/>
    <property type="match status" value="1"/>
</dbReference>
<feature type="chain" id="PRO_5045428481" evidence="5">
    <location>
        <begin position="24"/>
        <end position="396"/>
    </location>
</feature>
<evidence type="ECO:0000256" key="2">
    <source>
        <dbReference type="ARBA" id="ARBA00023295"/>
    </source>
</evidence>
<dbReference type="RefSeq" id="XP_005090543.1">
    <property type="nucleotide sequence ID" value="XM_005090486.3"/>
</dbReference>
<dbReference type="PROSITE" id="PS51910">
    <property type="entry name" value="GH18_2"/>
    <property type="match status" value="1"/>
</dbReference>
<name>A0ABM0JCI0_APLCA</name>
<dbReference type="InterPro" id="IPR001223">
    <property type="entry name" value="Glyco_hydro18_cat"/>
</dbReference>
<dbReference type="SMART" id="SM00636">
    <property type="entry name" value="Glyco_18"/>
    <property type="match status" value="1"/>
</dbReference>
<dbReference type="PANTHER" id="PTHR11177:SF317">
    <property type="entry name" value="CHITINASE 12-RELATED"/>
    <property type="match status" value="1"/>
</dbReference>
<dbReference type="Gene3D" id="3.20.20.80">
    <property type="entry name" value="Glycosidases"/>
    <property type="match status" value="1"/>
</dbReference>
<dbReference type="InterPro" id="IPR017853">
    <property type="entry name" value="GH"/>
</dbReference>
<proteinExistence type="inferred from homology"/>
<dbReference type="InterPro" id="IPR050314">
    <property type="entry name" value="Glycosyl_Hydrlase_18"/>
</dbReference>
<dbReference type="CDD" id="cd02872">
    <property type="entry name" value="GH18_chitolectin_chitotriosidase"/>
    <property type="match status" value="1"/>
</dbReference>
<dbReference type="Proteomes" id="UP000694888">
    <property type="component" value="Unplaced"/>
</dbReference>
<dbReference type="InterPro" id="IPR011583">
    <property type="entry name" value="Chitinase_II/V-like_cat"/>
</dbReference>
<dbReference type="SUPFAM" id="SSF51445">
    <property type="entry name" value="(Trans)glycosidases"/>
    <property type="match status" value="1"/>
</dbReference>
<dbReference type="SUPFAM" id="SSF54556">
    <property type="entry name" value="Chitinase insertion domain"/>
    <property type="match status" value="1"/>
</dbReference>
<keyword evidence="1 3" id="KW-0378">Hydrolase</keyword>
<evidence type="ECO:0000259" key="6">
    <source>
        <dbReference type="PROSITE" id="PS51910"/>
    </source>
</evidence>
<evidence type="ECO:0000313" key="8">
    <source>
        <dbReference type="RefSeq" id="XP_005090543.1"/>
    </source>
</evidence>
<organism evidence="7 8">
    <name type="scientific">Aplysia californica</name>
    <name type="common">California sea hare</name>
    <dbReference type="NCBI Taxonomy" id="6500"/>
    <lineage>
        <taxon>Eukaryota</taxon>
        <taxon>Metazoa</taxon>
        <taxon>Spiralia</taxon>
        <taxon>Lophotrochozoa</taxon>
        <taxon>Mollusca</taxon>
        <taxon>Gastropoda</taxon>
        <taxon>Heterobranchia</taxon>
        <taxon>Euthyneura</taxon>
        <taxon>Tectipleura</taxon>
        <taxon>Aplysiida</taxon>
        <taxon>Aplysioidea</taxon>
        <taxon>Aplysiidae</taxon>
        <taxon>Aplysia</taxon>
    </lineage>
</organism>
<dbReference type="GeneID" id="101847165"/>
<dbReference type="Pfam" id="PF00704">
    <property type="entry name" value="Glyco_hydro_18"/>
    <property type="match status" value="1"/>
</dbReference>
<comment type="similarity">
    <text evidence="4">Belongs to the glycosyl hydrolase 18 family.</text>
</comment>
<dbReference type="Gene3D" id="3.10.50.10">
    <property type="match status" value="1"/>
</dbReference>
<feature type="signal peptide" evidence="5">
    <location>
        <begin position="1"/>
        <end position="23"/>
    </location>
</feature>
<gene>
    <name evidence="8" type="primary">LOC101847165</name>
</gene>
<evidence type="ECO:0000313" key="7">
    <source>
        <dbReference type="Proteomes" id="UP000694888"/>
    </source>
</evidence>
<dbReference type="PROSITE" id="PS01095">
    <property type="entry name" value="GH18_1"/>
    <property type="match status" value="1"/>
</dbReference>
<keyword evidence="5" id="KW-0732">Signal</keyword>
<keyword evidence="2 3" id="KW-0326">Glycosidase</keyword>
<evidence type="ECO:0000256" key="5">
    <source>
        <dbReference type="SAM" id="SignalP"/>
    </source>
</evidence>
<keyword evidence="7" id="KW-1185">Reference proteome</keyword>
<protein>
    <submittedName>
        <fullName evidence="8">Chitotriosidase-1</fullName>
    </submittedName>
</protein>